<evidence type="ECO:0000313" key="2">
    <source>
        <dbReference type="Proteomes" id="UP000219252"/>
    </source>
</evidence>
<accession>A0A285UTD5</accession>
<dbReference type="Proteomes" id="UP000219252">
    <property type="component" value="Unassembled WGS sequence"/>
</dbReference>
<proteinExistence type="predicted"/>
<dbReference type="EMBL" id="OBQC01000030">
    <property type="protein sequence ID" value="SOC45063.1"/>
    <property type="molecule type" value="Genomic_DNA"/>
</dbReference>
<reference evidence="2" key="1">
    <citation type="submission" date="2017-08" db="EMBL/GenBank/DDBJ databases">
        <authorList>
            <person name="Varghese N."/>
            <person name="Submissions S."/>
        </authorList>
    </citation>
    <scope>NUCLEOTIDE SEQUENCE [LARGE SCALE GENOMIC DNA]</scope>
    <source>
        <strain evidence="2">JC23</strain>
    </source>
</reference>
<dbReference type="AlphaFoldDB" id="A0A285UTD5"/>
<organism evidence="1 2">
    <name type="scientific">Ureibacillus acetophenoni</name>
    <dbReference type="NCBI Taxonomy" id="614649"/>
    <lineage>
        <taxon>Bacteria</taxon>
        <taxon>Bacillati</taxon>
        <taxon>Bacillota</taxon>
        <taxon>Bacilli</taxon>
        <taxon>Bacillales</taxon>
        <taxon>Caryophanaceae</taxon>
        <taxon>Ureibacillus</taxon>
    </lineage>
</organism>
<protein>
    <submittedName>
        <fullName evidence="1">Uncharacterized protein</fullName>
    </submittedName>
</protein>
<sequence length="58" mass="7078">MLIVAGDRYDEYKYDDKVDLLDHLDKLKDYYLDEYFSLEDDFKSENNTEEFEKLINSI</sequence>
<gene>
    <name evidence="1" type="ORF">SAMN05877842_1301</name>
</gene>
<dbReference type="RefSeq" id="WP_170949570.1">
    <property type="nucleotide sequence ID" value="NZ_OBQC01000030.1"/>
</dbReference>
<evidence type="ECO:0000313" key="1">
    <source>
        <dbReference type="EMBL" id="SOC45063.1"/>
    </source>
</evidence>
<keyword evidence="2" id="KW-1185">Reference proteome</keyword>
<name>A0A285UTD5_9BACL</name>